<gene>
    <name evidence="1" type="ORF">Golax_022307</name>
</gene>
<keyword evidence="2" id="KW-1185">Reference proteome</keyword>
<dbReference type="GO" id="GO:0009521">
    <property type="term" value="C:photosystem"/>
    <property type="evidence" value="ECO:0007669"/>
    <property type="project" value="InterPro"/>
</dbReference>
<dbReference type="GO" id="GO:0009767">
    <property type="term" value="P:photosynthetic electron transport chain"/>
    <property type="evidence" value="ECO:0007669"/>
    <property type="project" value="InterPro"/>
</dbReference>
<evidence type="ECO:0000313" key="1">
    <source>
        <dbReference type="EMBL" id="MBA0725746.1"/>
    </source>
</evidence>
<proteinExistence type="predicted"/>
<dbReference type="InterPro" id="IPR036001">
    <property type="entry name" value="PS_II_antenna-like_sf"/>
</dbReference>
<sequence>MCSPIREVIFEEEIMRFWDLRALWLEPLRGPNGLD</sequence>
<accession>A0A7J9ANR7</accession>
<organism evidence="1 2">
    <name type="scientific">Gossypium laxum</name>
    <dbReference type="NCBI Taxonomy" id="34288"/>
    <lineage>
        <taxon>Eukaryota</taxon>
        <taxon>Viridiplantae</taxon>
        <taxon>Streptophyta</taxon>
        <taxon>Embryophyta</taxon>
        <taxon>Tracheophyta</taxon>
        <taxon>Spermatophyta</taxon>
        <taxon>Magnoliopsida</taxon>
        <taxon>eudicotyledons</taxon>
        <taxon>Gunneridae</taxon>
        <taxon>Pentapetalae</taxon>
        <taxon>rosids</taxon>
        <taxon>malvids</taxon>
        <taxon>Malvales</taxon>
        <taxon>Malvaceae</taxon>
        <taxon>Malvoideae</taxon>
        <taxon>Gossypium</taxon>
    </lineage>
</organism>
<dbReference type="GO" id="GO:0016168">
    <property type="term" value="F:chlorophyll binding"/>
    <property type="evidence" value="ECO:0007669"/>
    <property type="project" value="InterPro"/>
</dbReference>
<dbReference type="InterPro" id="IPR044900">
    <property type="entry name" value="PSII_PsbC_sf"/>
</dbReference>
<dbReference type="EMBL" id="JABEZV010000011">
    <property type="protein sequence ID" value="MBA0725746.1"/>
    <property type="molecule type" value="Genomic_DNA"/>
</dbReference>
<dbReference type="Proteomes" id="UP000593574">
    <property type="component" value="Unassembled WGS sequence"/>
</dbReference>
<dbReference type="Gene3D" id="1.10.10.670">
    <property type="entry name" value="photosystem ii from thermosynechococcus elongatus"/>
    <property type="match status" value="1"/>
</dbReference>
<dbReference type="SUPFAM" id="SSF161077">
    <property type="entry name" value="Photosystem II antenna protein-like"/>
    <property type="match status" value="1"/>
</dbReference>
<protein>
    <submittedName>
        <fullName evidence="1">Uncharacterized protein</fullName>
    </submittedName>
</protein>
<dbReference type="AlphaFoldDB" id="A0A7J9ANR7"/>
<name>A0A7J9ANR7_9ROSI</name>
<comment type="caution">
    <text evidence="1">The sequence shown here is derived from an EMBL/GenBank/DDBJ whole genome shotgun (WGS) entry which is preliminary data.</text>
</comment>
<reference evidence="1 2" key="1">
    <citation type="journal article" date="2019" name="Genome Biol. Evol.">
        <title>Insights into the evolution of the New World diploid cottons (Gossypium, subgenus Houzingenia) based on genome sequencing.</title>
        <authorList>
            <person name="Grover C.E."/>
            <person name="Arick M.A. 2nd"/>
            <person name="Thrash A."/>
            <person name="Conover J.L."/>
            <person name="Sanders W.S."/>
            <person name="Peterson D.G."/>
            <person name="Frelichowski J.E."/>
            <person name="Scheffler J.A."/>
            <person name="Scheffler B.E."/>
            <person name="Wendel J.F."/>
        </authorList>
    </citation>
    <scope>NUCLEOTIDE SEQUENCE [LARGE SCALE GENOMIC DNA]</scope>
    <source>
        <strain evidence="1">4</strain>
        <tissue evidence="1">Leaf</tissue>
    </source>
</reference>
<evidence type="ECO:0000313" key="2">
    <source>
        <dbReference type="Proteomes" id="UP000593574"/>
    </source>
</evidence>
<feature type="non-terminal residue" evidence="1">
    <location>
        <position position="35"/>
    </location>
</feature>